<dbReference type="AlphaFoldDB" id="A0A0A2EBK9"/>
<dbReference type="PANTHER" id="PTHR42776:SF4">
    <property type="entry name" value="ACYLAMINO-ACID-RELEASING ENZYME"/>
    <property type="match status" value="1"/>
</dbReference>
<dbReference type="InterPro" id="IPR029058">
    <property type="entry name" value="AB_hydrolase_fold"/>
</dbReference>
<dbReference type="RefSeq" id="WP_036873364.1">
    <property type="nucleotide sequence ID" value="NZ_JBGYTE010000049.1"/>
</dbReference>
<evidence type="ECO:0000313" key="5">
    <source>
        <dbReference type="Proteomes" id="UP000030103"/>
    </source>
</evidence>
<comment type="caution">
    <text evidence="4">The sequence shown here is derived from an EMBL/GenBank/DDBJ whole genome shotgun (WGS) entry which is preliminary data.</text>
</comment>
<dbReference type="eggNOG" id="COG1506">
    <property type="taxonomic scope" value="Bacteria"/>
</dbReference>
<name>A0A0A2EBK9_9PORP</name>
<organism evidence="4 5">
    <name type="scientific">Porphyromonas macacae</name>
    <dbReference type="NCBI Taxonomy" id="28115"/>
    <lineage>
        <taxon>Bacteria</taxon>
        <taxon>Pseudomonadati</taxon>
        <taxon>Bacteroidota</taxon>
        <taxon>Bacteroidia</taxon>
        <taxon>Bacteroidales</taxon>
        <taxon>Porphyromonadaceae</taxon>
        <taxon>Porphyromonas</taxon>
    </lineage>
</organism>
<keyword evidence="2" id="KW-0732">Signal</keyword>
<keyword evidence="5" id="KW-1185">Reference proteome</keyword>
<dbReference type="GO" id="GO:0004252">
    <property type="term" value="F:serine-type endopeptidase activity"/>
    <property type="evidence" value="ECO:0007669"/>
    <property type="project" value="TreeGrafter"/>
</dbReference>
<feature type="chain" id="PRO_5001986961" evidence="2">
    <location>
        <begin position="22"/>
        <end position="844"/>
    </location>
</feature>
<dbReference type="STRING" id="28115.HQ47_03725"/>
<dbReference type="SUPFAM" id="SSF53474">
    <property type="entry name" value="alpha/beta-Hydrolases"/>
    <property type="match status" value="1"/>
</dbReference>
<proteinExistence type="predicted"/>
<dbReference type="InterPro" id="IPR001375">
    <property type="entry name" value="Peptidase_S9_cat"/>
</dbReference>
<dbReference type="PANTHER" id="PTHR42776">
    <property type="entry name" value="SERINE PEPTIDASE S9 FAMILY MEMBER"/>
    <property type="match status" value="1"/>
</dbReference>
<gene>
    <name evidence="4" type="ORF">HQ47_03725</name>
</gene>
<dbReference type="GO" id="GO:0006508">
    <property type="term" value="P:proteolysis"/>
    <property type="evidence" value="ECO:0007669"/>
    <property type="project" value="InterPro"/>
</dbReference>
<dbReference type="eggNOG" id="COG0823">
    <property type="taxonomic scope" value="Bacteria"/>
</dbReference>
<keyword evidence="1" id="KW-0378">Hydrolase</keyword>
<dbReference type="EMBL" id="JRFA01000009">
    <property type="protein sequence ID" value="KGN75027.1"/>
    <property type="molecule type" value="Genomic_DNA"/>
</dbReference>
<dbReference type="Proteomes" id="UP000030103">
    <property type="component" value="Unassembled WGS sequence"/>
</dbReference>
<reference evidence="4 5" key="1">
    <citation type="submission" date="2014-09" db="EMBL/GenBank/DDBJ databases">
        <title>Draft Genome Sequence of Porphyromonas macacae COT-192_OH2859.</title>
        <authorList>
            <person name="Wallis C."/>
            <person name="Deusch O."/>
            <person name="O'Flynn C."/>
            <person name="Davis I."/>
            <person name="Horsfall A."/>
            <person name="Kirkwood N."/>
            <person name="Harris S."/>
            <person name="Eisen J.A."/>
            <person name="Coil D.A."/>
            <person name="Darling A.E."/>
            <person name="Jospin G."/>
            <person name="Alexiev A."/>
        </authorList>
    </citation>
    <scope>NUCLEOTIDE SEQUENCE [LARGE SCALE GENOMIC DNA]</scope>
    <source>
        <strain evidence="5">COT-192 OH2859</strain>
    </source>
</reference>
<evidence type="ECO:0000256" key="1">
    <source>
        <dbReference type="ARBA" id="ARBA00022801"/>
    </source>
</evidence>
<dbReference type="Pfam" id="PF00326">
    <property type="entry name" value="Peptidase_S9"/>
    <property type="match status" value="1"/>
</dbReference>
<evidence type="ECO:0000313" key="4">
    <source>
        <dbReference type="EMBL" id="KGN75027.1"/>
    </source>
</evidence>
<protein>
    <submittedName>
        <fullName evidence="4">Peptidase, S9A/B/C family, catalytic domain protein</fullName>
    </submittedName>
</protein>
<evidence type="ECO:0000256" key="2">
    <source>
        <dbReference type="SAM" id="SignalP"/>
    </source>
</evidence>
<dbReference type="OrthoDB" id="9812921at2"/>
<accession>A0A0A2EBK9</accession>
<feature type="domain" description="Peptidase S9 prolyl oligopeptidase catalytic" evidence="3">
    <location>
        <begin position="626"/>
        <end position="830"/>
    </location>
</feature>
<dbReference type="Gene3D" id="3.40.50.1820">
    <property type="entry name" value="alpha/beta hydrolase"/>
    <property type="match status" value="1"/>
</dbReference>
<feature type="signal peptide" evidence="2">
    <location>
        <begin position="1"/>
        <end position="21"/>
    </location>
</feature>
<dbReference type="SUPFAM" id="SSF82171">
    <property type="entry name" value="DPP6 N-terminal domain-like"/>
    <property type="match status" value="1"/>
</dbReference>
<sequence length="844" mass="95500">MKLKPTLLLTLALGSVAGLFAQQPSNPQIYGPVELPKTLIVDSTDVNKKAYSNTLLLNAALTLPNRKGEAVIPDENGYFRIPKLTANNGNNSMAVYSFDFISETYSTGELNLYGKGRYALYIDNKFIKSIEKTDAKTDSVAILSHPLTLTPGKKIIAVKAIILPKDSIEAQFKILYLKKGQKAEEAVAEQKSLSKEKYLTLEYMMNGKFISSVETSPNGNYTLLRYMVKNKAKTDYYTQLRNQKGEILRDDNFLNDSHWLKHAPSTLYKIKTEGKRNMLVIQHIPGGKENILVADLPEKSFVISPKMDALYYYKEEKGPKKDEKVIRHLDPDDRQPNWRNRSSIYKYDIGTGISTPVTFGYHSVSIMDIHDNGNKLLLGIYKRDWTKFPFYRTSILEYTASNGAVDTLLSEQFGIDAAYYVPGADKILIFGSANAFNGIGKNLAKDMPANDYDKQMFLYNKQKKQAIPLTKHFNPAVQFGEFDYKNNSYVFLAENGSRKSLYRLNFKTNKISQIETKEDVVKNFSVSRINGSVWYIGQSTKNADRAYRIEKNKTHMVWDLSAEKLKGIKVSECKDWNYTSEDGTVIEGWYFLPPNFDPNKKYPLLVYYYGGTSPTQRTMEGAYSLPMFAAQGYVVYTLNPSGTTGYGQEFAARHLNAWGTRTASDIIEATKAFAANHSFVNAKKIGCFGASYGGFMTQYLQTQTDIFAAAISHAGISSISNYWGSGYWGIGYNSVAAYKSYPWNNPDLYVKHSPLFNADKIHTPLLLLHGSVDTNVPTAESVNMYNALKTLGRTVEFIEFTGQDHFILEHDRKISWTNTMFAWFAKWLQDNPKWWDDLYPSVSL</sequence>
<evidence type="ECO:0000259" key="3">
    <source>
        <dbReference type="Pfam" id="PF00326"/>
    </source>
</evidence>